<feature type="domain" description="Reverse transcriptase" evidence="1">
    <location>
        <begin position="366"/>
        <end position="551"/>
    </location>
</feature>
<keyword evidence="2" id="KW-0808">Transferase</keyword>
<evidence type="ECO:0000259" key="1">
    <source>
        <dbReference type="PROSITE" id="PS50878"/>
    </source>
</evidence>
<dbReference type="CDD" id="cd01650">
    <property type="entry name" value="RT_nLTR_like"/>
    <property type="match status" value="1"/>
</dbReference>
<keyword evidence="3" id="KW-1185">Reference proteome</keyword>
<evidence type="ECO:0000313" key="3">
    <source>
        <dbReference type="Proteomes" id="UP000299102"/>
    </source>
</evidence>
<dbReference type="PROSITE" id="PS50878">
    <property type="entry name" value="RT_POL"/>
    <property type="match status" value="1"/>
</dbReference>
<dbReference type="STRING" id="151549.A0A4C1VC82"/>
<protein>
    <submittedName>
        <fullName evidence="2">RNA-directed DNA polymerase from mobile element jockey</fullName>
    </submittedName>
</protein>
<dbReference type="AlphaFoldDB" id="A0A4C1VC82"/>
<dbReference type="GO" id="GO:0003964">
    <property type="term" value="F:RNA-directed DNA polymerase activity"/>
    <property type="evidence" value="ECO:0007669"/>
    <property type="project" value="UniProtKB-KW"/>
</dbReference>
<dbReference type="SUPFAM" id="SSF56219">
    <property type="entry name" value="DNase I-like"/>
    <property type="match status" value="1"/>
</dbReference>
<dbReference type="InterPro" id="IPR000477">
    <property type="entry name" value="RT_dom"/>
</dbReference>
<gene>
    <name evidence="2" type="primary">pol</name>
    <name evidence="2" type="ORF">EVAR_4284_1</name>
</gene>
<dbReference type="InterPro" id="IPR005135">
    <property type="entry name" value="Endo/exonuclease/phosphatase"/>
</dbReference>
<accession>A0A4C1VC82</accession>
<dbReference type="InterPro" id="IPR052560">
    <property type="entry name" value="RdDP_mobile_element"/>
</dbReference>
<evidence type="ECO:0000313" key="2">
    <source>
        <dbReference type="EMBL" id="GBP36140.1"/>
    </source>
</evidence>
<organism evidence="2 3">
    <name type="scientific">Eumeta variegata</name>
    <name type="common">Bagworm moth</name>
    <name type="synonym">Eumeta japonica</name>
    <dbReference type="NCBI Taxonomy" id="151549"/>
    <lineage>
        <taxon>Eukaryota</taxon>
        <taxon>Metazoa</taxon>
        <taxon>Ecdysozoa</taxon>
        <taxon>Arthropoda</taxon>
        <taxon>Hexapoda</taxon>
        <taxon>Insecta</taxon>
        <taxon>Pterygota</taxon>
        <taxon>Neoptera</taxon>
        <taxon>Endopterygota</taxon>
        <taxon>Lepidoptera</taxon>
        <taxon>Glossata</taxon>
        <taxon>Ditrysia</taxon>
        <taxon>Tineoidea</taxon>
        <taxon>Psychidae</taxon>
        <taxon>Oiketicinae</taxon>
        <taxon>Eumeta</taxon>
    </lineage>
</organism>
<comment type="caution">
    <text evidence="2">The sequence shown here is derived from an EMBL/GenBank/DDBJ whole genome shotgun (WGS) entry which is preliminary data.</text>
</comment>
<keyword evidence="2" id="KW-0695">RNA-directed DNA polymerase</keyword>
<dbReference type="Pfam" id="PF14529">
    <property type="entry name" value="Exo_endo_phos_2"/>
    <property type="match status" value="1"/>
</dbReference>
<dbReference type="Gene3D" id="3.60.10.10">
    <property type="entry name" value="Endonuclease/exonuclease/phosphatase"/>
    <property type="match status" value="1"/>
</dbReference>
<name>A0A4C1VC82_EUMVA</name>
<proteinExistence type="predicted"/>
<reference evidence="2 3" key="1">
    <citation type="journal article" date="2019" name="Commun. Biol.">
        <title>The bagworm genome reveals a unique fibroin gene that provides high tensile strength.</title>
        <authorList>
            <person name="Kono N."/>
            <person name="Nakamura H."/>
            <person name="Ohtoshi R."/>
            <person name="Tomita M."/>
            <person name="Numata K."/>
            <person name="Arakawa K."/>
        </authorList>
    </citation>
    <scope>NUCLEOTIDE SEQUENCE [LARGE SCALE GENOMIC DNA]</scope>
</reference>
<dbReference type="Proteomes" id="UP000299102">
    <property type="component" value="Unassembled WGS sequence"/>
</dbReference>
<dbReference type="PANTHER" id="PTHR36688">
    <property type="entry name" value="ENDO/EXONUCLEASE/PHOSPHATASE DOMAIN-CONTAINING PROTEIN"/>
    <property type="match status" value="1"/>
</dbReference>
<sequence length="721" mass="81160">MEATGCRLAMTDHRTLVIVLVYLPSPKLLLRTDLRALLALGDAVILFGDFNCKNSRWGCATRDHNGEKLDRLRDRLEFEVIAPSTVTYFPHTVTSRPSTLDIAITKGVALNLNSIETLHCLLSNHRPVLLKMGPPNGGRPMPTIKITDCKIVSTAFEKIDTPPLNSIPDDIRTIEEIDHAIGALTSHVRTLVEKCEWEVPASSDHRKLPPDILQLIRAKNAALHRASAYPTPEYRSRARAFQCERITKAFKTEGYTPIPPLKRPDNSVALDDTEVAERLADSIESQCSHASLPHDIAHISRIEEEVIQKTSRKPKDDLTPVSLSEVQTLVKSLSTRKAPGLDGISNEAIKCFSQPLLSLLVAIFNACLKNCYFPPAWKEAEVIDIHKPGKPRDLPASYRPISLLSGLAKLFERVLKTRLSDHLFGKGFIIDEQFGFRPAHSCPQQVLRLVEHERTHSTRRLISAGVPQGSAICPLLYSAYTNDIPRLTSGIQLAIFADDTALFFRSRDRRSIFRHLPRAIDKLGVTLDKNLLFRDHIARVRKTALFYTARLGAMLSRKSKLSRRYKRTLYKMCIRTVLTYASPVFAHVAPKAHWCVRNSILHRDLELPTITKYMKDALKRFFDIAGSHPNALLHAVVDYEPPLSTHFIRRPRNVLNDLPDVRSSTLLHPAAVNRLQPGRRNGNRPVTVSSDILYRDDTLQESSIGHVTRRRHSHVPSGRAR</sequence>
<dbReference type="PANTHER" id="PTHR36688:SF1">
    <property type="entry name" value="ENDONUCLEASE_EXONUCLEASE_PHOSPHATASE DOMAIN-CONTAINING PROTEIN"/>
    <property type="match status" value="1"/>
</dbReference>
<dbReference type="EMBL" id="BGZK01000315">
    <property type="protein sequence ID" value="GBP36140.1"/>
    <property type="molecule type" value="Genomic_DNA"/>
</dbReference>
<dbReference type="InterPro" id="IPR036691">
    <property type="entry name" value="Endo/exonu/phosph_ase_sf"/>
</dbReference>
<keyword evidence="2" id="KW-0548">Nucleotidyltransferase</keyword>
<dbReference type="Pfam" id="PF00078">
    <property type="entry name" value="RVT_1"/>
    <property type="match status" value="1"/>
</dbReference>